<dbReference type="RefSeq" id="WP_011852403.1">
    <property type="nucleotide sequence ID" value="NC_009075.1"/>
</dbReference>
<dbReference type="AlphaFoldDB" id="A0ABF7PFG3"/>
<proteinExistence type="predicted"/>
<dbReference type="Pfam" id="PF20469">
    <property type="entry name" value="OLD-like_TOPRIM"/>
    <property type="match status" value="1"/>
</dbReference>
<dbReference type="InterPro" id="IPR027417">
    <property type="entry name" value="P-loop_NTPase"/>
</dbReference>
<dbReference type="Pfam" id="PF11398">
    <property type="entry name" value="DUF2813"/>
    <property type="match status" value="1"/>
</dbReference>
<dbReference type="PANTHER" id="PTHR43581">
    <property type="entry name" value="ATP/GTP PHOSPHATASE"/>
    <property type="match status" value="1"/>
</dbReference>
<dbReference type="InterPro" id="IPR051396">
    <property type="entry name" value="Bact_Antivir_Def_Nuclease"/>
</dbReference>
<feature type="domain" description="Endonuclease GajA/Old nuclease/RecF-like AAA" evidence="1">
    <location>
        <begin position="180"/>
        <end position="341"/>
    </location>
</feature>
<evidence type="ECO:0008006" key="4">
    <source>
        <dbReference type="Google" id="ProtNLM"/>
    </source>
</evidence>
<reference evidence="3" key="2">
    <citation type="submission" date="2010-01" db="EMBL/GenBank/DDBJ databases">
        <authorList>
            <person name="Brinkac L.M."/>
            <person name="Harkins D.M."/>
            <person name="Shrivastava S."/>
            <person name="Durkin A.S."/>
            <person name="Sutton G."/>
        </authorList>
    </citation>
    <scope>NUCLEOTIDE SEQUENCE</scope>
    <source>
        <strain evidence="3">668</strain>
    </source>
</reference>
<dbReference type="InterPro" id="IPR034139">
    <property type="entry name" value="TOPRIM_OLD"/>
</dbReference>
<dbReference type="SUPFAM" id="SSF52540">
    <property type="entry name" value="P-loop containing nucleoside triphosphate hydrolases"/>
    <property type="match status" value="1"/>
</dbReference>
<protein>
    <recommendedName>
        <fullName evidence="4">ATP-dependent endonuclease</fullName>
    </recommendedName>
</protein>
<dbReference type="CDD" id="cd01026">
    <property type="entry name" value="TOPRIM_OLD"/>
    <property type="match status" value="1"/>
</dbReference>
<evidence type="ECO:0000313" key="3">
    <source>
        <dbReference type="EMBL" id="ABN87274.1"/>
    </source>
</evidence>
<accession>A0ABF7PFG3</accession>
<evidence type="ECO:0000259" key="1">
    <source>
        <dbReference type="Pfam" id="PF13175"/>
    </source>
</evidence>
<name>A0ABF7PFG3_BURP6</name>
<dbReference type="PANTHER" id="PTHR43581:SF4">
    <property type="entry name" value="ATP_GTP PHOSPHATASE"/>
    <property type="match status" value="1"/>
</dbReference>
<gene>
    <name evidence="3" type="ordered locus">BURPS668_A0038</name>
</gene>
<dbReference type="InterPro" id="IPR022602">
    <property type="entry name" value="DUF2813"/>
</dbReference>
<reference evidence="3" key="1">
    <citation type="submission" date="2007-02" db="EMBL/GenBank/DDBJ databases">
        <authorList>
            <person name="DeShazer D."/>
            <person name="Woods D.E."/>
            <person name="Nierman W.C."/>
        </authorList>
    </citation>
    <scope>NUCLEOTIDE SEQUENCE</scope>
    <source>
        <strain evidence="3">668</strain>
    </source>
</reference>
<dbReference type="Pfam" id="PF13175">
    <property type="entry name" value="AAA_15"/>
    <property type="match status" value="1"/>
</dbReference>
<dbReference type="EMBL" id="CP000571">
    <property type="protein sequence ID" value="ABN87274.1"/>
    <property type="molecule type" value="Genomic_DNA"/>
</dbReference>
<sequence>MHISRISISNFANFKALDVETTESIVIVGENKAGKSNFIQALQLVLDPGLSERDRQLGLEQFWDGLGENKLGATVEIAIELTDFDDDADLVASLVDCLVDVGPPTVARLTYRFRPKASLGGAPPLSLADYEYVIFGGDDEDNAIAAMQRRQLPLDVQAALRDAEKDLSSWRRSPLRPLIEELTFDLDAEAREEIQQMVSEAQTDLADRDEVVSTAERIGARLLAIVGNKHTVPIKLGLAPARVDVLLRSLRILIDNGARGIGDASLGTANLLFLALKSLELDRLVVDGERSHTFFAIEEPEAHLHPHVQRLVYRYFLGESPGHDRPSNITTILTTHSPHIASVAPIRSVVLLRHDPISGATTATSTATAPLTDEDEDDLQRYIDVTRGELFFARGIIFVEGDAERFLIPAFAEALDIHLDILGISVCSVSGTNFAPYIKLVGPTGLNIPHVVLTDLDPVDDRPPLARKRLLRLLELAVTDEEWDELDEDEPWDLGEEYGYFVNDSTLEPELFQAGLGSGIRDVIESELSTSAQTREALACWVDDPTALNNERLLKLIERIGKGRFAQALAGFATADTCPAYIRNALEYIRDAVA</sequence>
<dbReference type="InterPro" id="IPR041685">
    <property type="entry name" value="AAA_GajA/Old/RecF-like"/>
</dbReference>
<dbReference type="Gene3D" id="3.40.50.300">
    <property type="entry name" value="P-loop containing nucleotide triphosphate hydrolases"/>
    <property type="match status" value="2"/>
</dbReference>
<evidence type="ECO:0000259" key="2">
    <source>
        <dbReference type="Pfam" id="PF20469"/>
    </source>
</evidence>
<organism evidence="3">
    <name type="scientific">Burkholderia pseudomallei (strain 668)</name>
    <dbReference type="NCBI Taxonomy" id="320373"/>
    <lineage>
        <taxon>Bacteria</taxon>
        <taxon>Pseudomonadati</taxon>
        <taxon>Pseudomonadota</taxon>
        <taxon>Betaproteobacteria</taxon>
        <taxon>Burkholderiales</taxon>
        <taxon>Burkholderiaceae</taxon>
        <taxon>Burkholderia</taxon>
        <taxon>pseudomallei group</taxon>
    </lineage>
</organism>
<feature type="domain" description="OLD protein-like TOPRIM" evidence="2">
    <location>
        <begin position="391"/>
        <end position="457"/>
    </location>
</feature>
<dbReference type="KEGG" id="bpd:BURPS668_A0038"/>